<gene>
    <name evidence="8" type="ORF">POTOM_018194</name>
</gene>
<proteinExistence type="inferred from homology"/>
<dbReference type="EMBL" id="JAAWWB010000008">
    <property type="protein sequence ID" value="KAG6778335.1"/>
    <property type="molecule type" value="Genomic_DNA"/>
</dbReference>
<reference evidence="8" key="1">
    <citation type="journal article" date="2020" name="bioRxiv">
        <title>Hybrid origin of Populus tomentosa Carr. identified through genome sequencing and phylogenomic analysis.</title>
        <authorList>
            <person name="An X."/>
            <person name="Gao K."/>
            <person name="Chen Z."/>
            <person name="Li J."/>
            <person name="Yang X."/>
            <person name="Yang X."/>
            <person name="Zhou J."/>
            <person name="Guo T."/>
            <person name="Zhao T."/>
            <person name="Huang S."/>
            <person name="Miao D."/>
            <person name="Khan W.U."/>
            <person name="Rao P."/>
            <person name="Ye M."/>
            <person name="Lei B."/>
            <person name="Liao W."/>
            <person name="Wang J."/>
            <person name="Ji L."/>
            <person name="Li Y."/>
            <person name="Guo B."/>
            <person name="Mustafa N.S."/>
            <person name="Li S."/>
            <person name="Yun Q."/>
            <person name="Keller S.R."/>
            <person name="Mao J."/>
            <person name="Zhang R."/>
            <person name="Strauss S.H."/>
        </authorList>
    </citation>
    <scope>NUCLEOTIDE SEQUENCE</scope>
    <source>
        <strain evidence="8">GM15</strain>
        <tissue evidence="8">Leaf</tissue>
    </source>
</reference>
<dbReference type="InterPro" id="IPR059023">
    <property type="entry name" value="RNA_hel_CTD"/>
</dbReference>
<dbReference type="PROSITE" id="PS51194">
    <property type="entry name" value="HELICASE_CTER"/>
    <property type="match status" value="1"/>
</dbReference>
<evidence type="ECO:0000259" key="7">
    <source>
        <dbReference type="PROSITE" id="PS51194"/>
    </source>
</evidence>
<dbReference type="OrthoDB" id="5600252at2759"/>
<comment type="catalytic activity">
    <reaction evidence="4">
        <text>ATP + H2O = ADP + phosphate + H(+)</text>
        <dbReference type="Rhea" id="RHEA:13065"/>
        <dbReference type="ChEBI" id="CHEBI:15377"/>
        <dbReference type="ChEBI" id="CHEBI:15378"/>
        <dbReference type="ChEBI" id="CHEBI:30616"/>
        <dbReference type="ChEBI" id="CHEBI:43474"/>
        <dbReference type="ChEBI" id="CHEBI:456216"/>
        <dbReference type="EC" id="3.6.4.13"/>
    </reaction>
</comment>
<keyword evidence="6" id="KW-1133">Transmembrane helix</keyword>
<feature type="transmembrane region" description="Helical" evidence="6">
    <location>
        <begin position="260"/>
        <end position="281"/>
    </location>
</feature>
<dbReference type="GO" id="GO:0003723">
    <property type="term" value="F:RNA binding"/>
    <property type="evidence" value="ECO:0007669"/>
    <property type="project" value="TreeGrafter"/>
</dbReference>
<evidence type="ECO:0000313" key="8">
    <source>
        <dbReference type="EMBL" id="KAG6778335.1"/>
    </source>
</evidence>
<evidence type="ECO:0000256" key="5">
    <source>
        <dbReference type="ARBA" id="ARBA00060772"/>
    </source>
</evidence>
<comment type="similarity">
    <text evidence="5">Belongs to the DExH box helicase family.</text>
</comment>
<organism evidence="8 9">
    <name type="scientific">Populus tomentosa</name>
    <name type="common">Chinese white poplar</name>
    <dbReference type="NCBI Taxonomy" id="118781"/>
    <lineage>
        <taxon>Eukaryota</taxon>
        <taxon>Viridiplantae</taxon>
        <taxon>Streptophyta</taxon>
        <taxon>Embryophyta</taxon>
        <taxon>Tracheophyta</taxon>
        <taxon>Spermatophyta</taxon>
        <taxon>Magnoliopsida</taxon>
        <taxon>eudicotyledons</taxon>
        <taxon>Gunneridae</taxon>
        <taxon>Pentapetalae</taxon>
        <taxon>rosids</taxon>
        <taxon>fabids</taxon>
        <taxon>Malpighiales</taxon>
        <taxon>Salicaceae</taxon>
        <taxon>Saliceae</taxon>
        <taxon>Populus</taxon>
    </lineage>
</organism>
<evidence type="ECO:0000256" key="2">
    <source>
        <dbReference type="ARBA" id="ARBA00022801"/>
    </source>
</evidence>
<feature type="domain" description="Helicase C-terminal" evidence="7">
    <location>
        <begin position="1"/>
        <end position="117"/>
    </location>
</feature>
<dbReference type="InterPro" id="IPR011709">
    <property type="entry name" value="DEAD-box_helicase_OB_fold"/>
</dbReference>
<dbReference type="PANTHER" id="PTHR18934">
    <property type="entry name" value="ATP-DEPENDENT RNA HELICASE"/>
    <property type="match status" value="1"/>
</dbReference>
<dbReference type="Pfam" id="PF07717">
    <property type="entry name" value="OB_NTP_bind"/>
    <property type="match status" value="1"/>
</dbReference>
<dbReference type="GO" id="GO:0003724">
    <property type="term" value="F:RNA helicase activity"/>
    <property type="evidence" value="ECO:0007669"/>
    <property type="project" value="UniProtKB-EC"/>
</dbReference>
<dbReference type="Pfam" id="PF00271">
    <property type="entry name" value="Helicase_C"/>
    <property type="match status" value="1"/>
</dbReference>
<accession>A0A8X8A0H4</accession>
<dbReference type="InterPro" id="IPR001650">
    <property type="entry name" value="Helicase_C-like"/>
</dbReference>
<keyword evidence="6" id="KW-0812">Transmembrane</keyword>
<dbReference type="EC" id="3.6.4.13" evidence="1"/>
<keyword evidence="2" id="KW-0378">Hydrolase</keyword>
<evidence type="ECO:0000256" key="4">
    <source>
        <dbReference type="ARBA" id="ARBA00047984"/>
    </source>
</evidence>
<name>A0A8X8A0H4_POPTO</name>
<keyword evidence="9" id="KW-1185">Reference proteome</keyword>
<evidence type="ECO:0000313" key="9">
    <source>
        <dbReference type="Proteomes" id="UP000886885"/>
    </source>
</evidence>
<evidence type="ECO:0000256" key="6">
    <source>
        <dbReference type="SAM" id="Phobius"/>
    </source>
</evidence>
<keyword evidence="3" id="KW-0547">Nucleotide-binding</keyword>
<keyword evidence="6" id="KW-0472">Membrane</keyword>
<dbReference type="Proteomes" id="UP000886885">
    <property type="component" value="Chromosome 4D"/>
</dbReference>
<evidence type="ECO:0000256" key="1">
    <source>
        <dbReference type="ARBA" id="ARBA00012552"/>
    </source>
</evidence>
<sequence>MYDIKIANFCLYFIQVIIATNIAETSLTIDDVVYVIDCGKHKENRYNPQKKLTSMVEDWISQANARQRRGRAGRVKPGICFCLYTRHRFEKLMRPYQVPEMLRMPLVELSLQIKLLSLGHIKPFLSKALEPPREEAMTSAISLLYEVGLSCLNYVTWTNSTEQCREEELVNIDLAFQREQILVCHRSSLWKKQETEEYGLAELSYSRRDMRTQFGTLLADIGLICIPKSYQVGRMKKENLDSWLSEKSQPFNMYSHHSSLVKVVLILFFVLSPFMFSILLVQSLPFGTPSHHDMVFDYWHQKASKVPLEAILCAGLYPNVAATEQGITAATLNGLKQSSRPGKKGHPIWYDGRREVHIHPSSVNCNMKAFPHPFLVFLEKIVLLLDKAVAGCSFQPCIGISVSLLLQMSAVTDAPDANANTTLKKQLGNGYHTGLLTIDGWLKLTASAQYAVLFKELRSTLHALLKELIRKPEVSFMHC</sequence>
<dbReference type="Pfam" id="PF26026">
    <property type="entry name" value="RNA_hel_CTD"/>
    <property type="match status" value="1"/>
</dbReference>
<comment type="caution">
    <text evidence="8">The sequence shown here is derived from an EMBL/GenBank/DDBJ whole genome shotgun (WGS) entry which is preliminary data.</text>
</comment>
<evidence type="ECO:0000256" key="3">
    <source>
        <dbReference type="ARBA" id="ARBA00022806"/>
    </source>
</evidence>
<keyword evidence="3" id="KW-0067">ATP-binding</keyword>
<dbReference type="PANTHER" id="PTHR18934:SF246">
    <property type="entry name" value="DEXH-BOX ATP-DEPENDENT RNA HELICASE DEXH4, CHLOROPLASTIC-RELATED"/>
    <property type="match status" value="1"/>
</dbReference>
<keyword evidence="3" id="KW-0347">Helicase</keyword>
<protein>
    <recommendedName>
        <fullName evidence="1">RNA helicase</fullName>
        <ecNumber evidence="1">3.6.4.13</ecNumber>
    </recommendedName>
</protein>
<dbReference type="AlphaFoldDB" id="A0A8X8A0H4"/>